<keyword evidence="17" id="KW-1185">Reference proteome</keyword>
<evidence type="ECO:0000256" key="13">
    <source>
        <dbReference type="SAM" id="MobiDB-lite"/>
    </source>
</evidence>
<evidence type="ECO:0000256" key="1">
    <source>
        <dbReference type="ARBA" id="ARBA00004141"/>
    </source>
</evidence>
<comment type="similarity">
    <text evidence="2 12">Belongs to the fatty acid desaturase type 1 family.</text>
</comment>
<keyword evidence="11 12" id="KW-0275">Fatty acid biosynthesis</keyword>
<keyword evidence="8" id="KW-0408">Iron</keyword>
<feature type="transmembrane region" description="Helical" evidence="14">
    <location>
        <begin position="178"/>
        <end position="200"/>
    </location>
</feature>
<comment type="domain">
    <text evidence="12">The histidine box domains are involved in binding the catalytic metal ions.</text>
</comment>
<feature type="transmembrane region" description="Helical" evidence="14">
    <location>
        <begin position="206"/>
        <end position="226"/>
    </location>
</feature>
<dbReference type="Pfam" id="PF00487">
    <property type="entry name" value="FA_desaturase"/>
    <property type="match status" value="1"/>
</dbReference>
<evidence type="ECO:0000256" key="12">
    <source>
        <dbReference type="RuleBase" id="RU000581"/>
    </source>
</evidence>
<evidence type="ECO:0000256" key="11">
    <source>
        <dbReference type="ARBA" id="ARBA00023160"/>
    </source>
</evidence>
<evidence type="ECO:0000256" key="7">
    <source>
        <dbReference type="ARBA" id="ARBA00023002"/>
    </source>
</evidence>
<evidence type="ECO:0000256" key="8">
    <source>
        <dbReference type="ARBA" id="ARBA00023004"/>
    </source>
</evidence>
<evidence type="ECO:0000256" key="5">
    <source>
        <dbReference type="ARBA" id="ARBA00022832"/>
    </source>
</evidence>
<keyword evidence="7 12" id="KW-0560">Oxidoreductase</keyword>
<dbReference type="CDD" id="cd03505">
    <property type="entry name" value="Delta9-FADS-like"/>
    <property type="match status" value="1"/>
</dbReference>
<evidence type="ECO:0000313" key="17">
    <source>
        <dbReference type="Proteomes" id="UP001162164"/>
    </source>
</evidence>
<keyword evidence="9" id="KW-0443">Lipid metabolism</keyword>
<evidence type="ECO:0000259" key="15">
    <source>
        <dbReference type="Pfam" id="PF00487"/>
    </source>
</evidence>
<dbReference type="PANTHER" id="PTHR11351">
    <property type="entry name" value="ACYL-COA DESATURASE"/>
    <property type="match status" value="1"/>
</dbReference>
<evidence type="ECO:0000256" key="3">
    <source>
        <dbReference type="ARBA" id="ARBA00022516"/>
    </source>
</evidence>
<feature type="domain" description="Fatty acid desaturase" evidence="15">
    <location>
        <begin position="65"/>
        <end position="267"/>
    </location>
</feature>
<keyword evidence="10 14" id="KW-0472">Membrane</keyword>
<proteinExistence type="inferred from homology"/>
<dbReference type="PANTHER" id="PTHR11351:SF98">
    <property type="entry name" value="RE43130P"/>
    <property type="match status" value="1"/>
</dbReference>
<feature type="region of interest" description="Disordered" evidence="13">
    <location>
        <begin position="1"/>
        <end position="24"/>
    </location>
</feature>
<gene>
    <name evidence="16" type="ORF">NQ317_008750</name>
</gene>
<keyword evidence="4 12" id="KW-0812">Transmembrane</keyword>
<evidence type="ECO:0000256" key="2">
    <source>
        <dbReference type="ARBA" id="ARBA00009295"/>
    </source>
</evidence>
<dbReference type="EMBL" id="JAPWTJ010001360">
    <property type="protein sequence ID" value="KAJ8972340.1"/>
    <property type="molecule type" value="Genomic_DNA"/>
</dbReference>
<feature type="transmembrane region" description="Helical" evidence="14">
    <location>
        <begin position="36"/>
        <end position="55"/>
    </location>
</feature>
<comment type="subcellular location">
    <subcellularLocation>
        <location evidence="1">Membrane</location>
        <topology evidence="1">Multi-pass membrane protein</topology>
    </subcellularLocation>
</comment>
<dbReference type="InterPro" id="IPR015876">
    <property type="entry name" value="Acyl-CoA_DS"/>
</dbReference>
<evidence type="ECO:0000256" key="9">
    <source>
        <dbReference type="ARBA" id="ARBA00023098"/>
    </source>
</evidence>
<dbReference type="InterPro" id="IPR005804">
    <property type="entry name" value="FA_desaturase_dom"/>
</dbReference>
<reference evidence="16" key="1">
    <citation type="journal article" date="2023" name="Insect Mol. Biol.">
        <title>Genome sequencing provides insights into the evolution of gene families encoding plant cell wall-degrading enzymes in longhorned beetles.</title>
        <authorList>
            <person name="Shin N.R."/>
            <person name="Okamura Y."/>
            <person name="Kirsch R."/>
            <person name="Pauchet Y."/>
        </authorList>
    </citation>
    <scope>NUCLEOTIDE SEQUENCE</scope>
    <source>
        <strain evidence="16">MMC_N1</strain>
    </source>
</reference>
<name>A0ABQ9J335_9CUCU</name>
<evidence type="ECO:0000313" key="16">
    <source>
        <dbReference type="EMBL" id="KAJ8972340.1"/>
    </source>
</evidence>
<feature type="compositionally biased region" description="Basic and acidic residues" evidence="13">
    <location>
        <begin position="7"/>
        <end position="17"/>
    </location>
</feature>
<evidence type="ECO:0000256" key="14">
    <source>
        <dbReference type="SAM" id="Phobius"/>
    </source>
</evidence>
<protein>
    <recommendedName>
        <fullName evidence="15">Fatty acid desaturase domain-containing protein</fullName>
    </recommendedName>
</protein>
<comment type="cofactor">
    <cofactor evidence="12">
        <name>Fe(2+)</name>
        <dbReference type="ChEBI" id="CHEBI:29033"/>
    </cofactor>
</comment>
<accession>A0ABQ9J335</accession>
<evidence type="ECO:0000256" key="4">
    <source>
        <dbReference type="ARBA" id="ARBA00022692"/>
    </source>
</evidence>
<organism evidence="16 17">
    <name type="scientific">Molorchus minor</name>
    <dbReference type="NCBI Taxonomy" id="1323400"/>
    <lineage>
        <taxon>Eukaryota</taxon>
        <taxon>Metazoa</taxon>
        <taxon>Ecdysozoa</taxon>
        <taxon>Arthropoda</taxon>
        <taxon>Hexapoda</taxon>
        <taxon>Insecta</taxon>
        <taxon>Pterygota</taxon>
        <taxon>Neoptera</taxon>
        <taxon>Endopterygota</taxon>
        <taxon>Coleoptera</taxon>
        <taxon>Polyphaga</taxon>
        <taxon>Cucujiformia</taxon>
        <taxon>Chrysomeloidea</taxon>
        <taxon>Cerambycidae</taxon>
        <taxon>Lamiinae</taxon>
        <taxon>Monochamini</taxon>
        <taxon>Molorchus</taxon>
    </lineage>
</organism>
<evidence type="ECO:0000256" key="10">
    <source>
        <dbReference type="ARBA" id="ARBA00023136"/>
    </source>
</evidence>
<sequence length="364" mass="42550">MTSKQRKISETIREHKQNGSQKMETLEVKPQHPRTLVWRNIILYILMHIGAFYGLQRIITLNTNWKTILWCYLMIVVGLQGITSGVHRLWTHKSYKAKLPLRILLCIFNTIALQLPIYTWVKDHRAHHKYSDTDADPHNSKRGVFYSHVGWLFVEQTKDCIEKTAAIDMSDIHEDGVVLLYVICTIIGFYLPACVPYYFWGEDFWRSFYVVSMLRYALTTHITFLVNSLAHKYGSRPYDGNIPPTDNLTITMLTGGEGWHNYHHTFPWDYKAGELGKYSTNWSTGFIDFMAKIGWAYDLKTVSMEMINKRCNRTGDGSRKFDGDQEKEVNNKEETLLWGWGDKDMTEEELKLVEIHHKLNEKVI</sequence>
<keyword evidence="6 14" id="KW-1133">Transmembrane helix</keyword>
<feature type="transmembrane region" description="Helical" evidence="14">
    <location>
        <begin position="67"/>
        <end position="87"/>
    </location>
</feature>
<evidence type="ECO:0000256" key="6">
    <source>
        <dbReference type="ARBA" id="ARBA00022989"/>
    </source>
</evidence>
<keyword evidence="5" id="KW-0276">Fatty acid metabolism</keyword>
<feature type="transmembrane region" description="Helical" evidence="14">
    <location>
        <begin position="99"/>
        <end position="121"/>
    </location>
</feature>
<dbReference type="PRINTS" id="PR00075">
    <property type="entry name" value="FACDDSATRASE"/>
</dbReference>
<keyword evidence="3 12" id="KW-0444">Lipid biosynthesis</keyword>
<dbReference type="Proteomes" id="UP001162164">
    <property type="component" value="Unassembled WGS sequence"/>
</dbReference>
<comment type="caution">
    <text evidence="16">The sequence shown here is derived from an EMBL/GenBank/DDBJ whole genome shotgun (WGS) entry which is preliminary data.</text>
</comment>